<evidence type="ECO:0008006" key="5">
    <source>
        <dbReference type="Google" id="ProtNLM"/>
    </source>
</evidence>
<dbReference type="InterPro" id="IPR010679">
    <property type="entry name" value="DUF1254"/>
</dbReference>
<keyword evidence="4" id="KW-1185">Reference proteome</keyword>
<evidence type="ECO:0000259" key="2">
    <source>
        <dbReference type="Pfam" id="PF06863"/>
    </source>
</evidence>
<dbReference type="Proteomes" id="UP000316747">
    <property type="component" value="Unassembled WGS sequence"/>
</dbReference>
<reference evidence="3 4" key="1">
    <citation type="submission" date="2019-06" db="EMBL/GenBank/DDBJ databases">
        <title>Genome sequencing of plant associated microbes to promote plant fitness in Sorghum bicolor and Oryza sativa.</title>
        <authorList>
            <person name="Coleman-Derr D."/>
        </authorList>
    </citation>
    <scope>NUCLEOTIDE SEQUENCE [LARGE SCALE GENOMIC DNA]</scope>
    <source>
        <strain evidence="3 4">KV-663</strain>
    </source>
</reference>
<dbReference type="AlphaFoldDB" id="A0A543HU46"/>
<protein>
    <recommendedName>
        <fullName evidence="5">DUF1254 domain-containing protein</fullName>
    </recommendedName>
</protein>
<accession>A0A543HU46</accession>
<evidence type="ECO:0000313" key="4">
    <source>
        <dbReference type="Proteomes" id="UP000316747"/>
    </source>
</evidence>
<dbReference type="InterPro" id="IPR037049">
    <property type="entry name" value="DUF1214_C_sf"/>
</dbReference>
<dbReference type="Pfam" id="PF06863">
    <property type="entry name" value="DUF1254"/>
    <property type="match status" value="1"/>
</dbReference>
<dbReference type="SUPFAM" id="SSF160935">
    <property type="entry name" value="VPA0735-like"/>
    <property type="match status" value="1"/>
</dbReference>
<proteinExistence type="predicted"/>
<organism evidence="3 4">
    <name type="scientific">Humibacillus xanthopallidus</name>
    <dbReference type="NCBI Taxonomy" id="412689"/>
    <lineage>
        <taxon>Bacteria</taxon>
        <taxon>Bacillati</taxon>
        <taxon>Actinomycetota</taxon>
        <taxon>Actinomycetes</taxon>
        <taxon>Micrococcales</taxon>
        <taxon>Intrasporangiaceae</taxon>
        <taxon>Humibacillus</taxon>
    </lineage>
</organism>
<dbReference type="Gene3D" id="2.60.120.600">
    <property type="entry name" value="Domain of unknown function DUF1214, C-terminal domain"/>
    <property type="match status" value="1"/>
</dbReference>
<dbReference type="InterPro" id="IPR037050">
    <property type="entry name" value="DUF1254_sf"/>
</dbReference>
<comment type="caution">
    <text evidence="3">The sequence shown here is derived from an EMBL/GenBank/DDBJ whole genome shotgun (WGS) entry which is preliminary data.</text>
</comment>
<feature type="domain" description="DUF1254" evidence="2">
    <location>
        <begin position="99"/>
        <end position="210"/>
    </location>
</feature>
<sequence length="483" mass="54387">MKGGCFVVRRSACSRGTLGVMSDSDRAGYLSRVAMDGELPRRQDLGLVFDELDYQMACQAYLWALPLVSYAQWKTQHYDVFGATSSDLVHYVSYRDRLGLITANATTPYILNFFDLSETGPLVIELPPGPTAGGMSDFWQREFAVMGEMGPDAGRGGRHVVVPPGQDPPEVGDGWYVQRATGMNIMFGFRTLDPDPQRAQALVDAVRIYPYDQRENPAPTRVVSPEGRAWSGDQPRGLDYWVRLHGIYQDEVVDERDRFFLAMLKRLGIERGKPFEPDERLTRILTRATRAGELMAQANTFAKQFPGSRYWPDRTWDLAIVLDNPAQRGEGYDELLERASWFYEAVSFSEAMKSTTPGAGQAYLGAYTDANGAWLDGGQNYTLHVPADPPAKLFWSATVYDAWTRCLIDNEQQRGDRGSRDADLVRNDDGSVDVWFGPTAPEGKESNWVPTIPGRHWFSYFRLYGPLESYFDRSWKLGDIVPV</sequence>
<gene>
    <name evidence="3" type="ORF">FBY41_1868</name>
</gene>
<dbReference type="EMBL" id="VFPM01000002">
    <property type="protein sequence ID" value="TQM61848.1"/>
    <property type="molecule type" value="Genomic_DNA"/>
</dbReference>
<dbReference type="Pfam" id="PF06742">
    <property type="entry name" value="DUF1214"/>
    <property type="match status" value="1"/>
</dbReference>
<dbReference type="PANTHER" id="PTHR36509:SF3">
    <property type="entry name" value="SIGNAL PEPTIDE PROTEIN"/>
    <property type="match status" value="1"/>
</dbReference>
<name>A0A543HU46_9MICO</name>
<evidence type="ECO:0000259" key="1">
    <source>
        <dbReference type="Pfam" id="PF06742"/>
    </source>
</evidence>
<dbReference type="PANTHER" id="PTHR36509">
    <property type="entry name" value="BLL3101 PROTEIN"/>
    <property type="match status" value="1"/>
</dbReference>
<dbReference type="InterPro" id="IPR010621">
    <property type="entry name" value="DUF1214"/>
</dbReference>
<dbReference type="Gene3D" id="1.10.3360.10">
    <property type="entry name" value="VPA0735-like domain"/>
    <property type="match status" value="1"/>
</dbReference>
<feature type="domain" description="DUF1214" evidence="1">
    <location>
        <begin position="361"/>
        <end position="467"/>
    </location>
</feature>
<evidence type="ECO:0000313" key="3">
    <source>
        <dbReference type="EMBL" id="TQM61848.1"/>
    </source>
</evidence>
<dbReference type="Gene3D" id="2.60.40.1610">
    <property type="entry name" value="Domain of unknown function DUF1254"/>
    <property type="match status" value="1"/>
</dbReference>